<accession>A0ACC1JV88</accession>
<evidence type="ECO:0000313" key="2">
    <source>
        <dbReference type="Proteomes" id="UP001140234"/>
    </source>
</evidence>
<comment type="caution">
    <text evidence="1">The sequence shown here is derived from an EMBL/GenBank/DDBJ whole genome shotgun (WGS) entry which is preliminary data.</text>
</comment>
<reference evidence="1" key="1">
    <citation type="submission" date="2022-07" db="EMBL/GenBank/DDBJ databases">
        <title>Phylogenomic reconstructions and comparative analyses of Kickxellomycotina fungi.</title>
        <authorList>
            <person name="Reynolds N.K."/>
            <person name="Stajich J.E."/>
            <person name="Barry K."/>
            <person name="Grigoriev I.V."/>
            <person name="Crous P."/>
            <person name="Smith M.E."/>
        </authorList>
    </citation>
    <scope>NUCLEOTIDE SEQUENCE</scope>
    <source>
        <strain evidence="1">CBS 109366</strain>
    </source>
</reference>
<name>A0ACC1JV88_9FUNG</name>
<sequence>MDPHQPPAEHQPAAAAAAAPPSLYTSINPFADPEQDGAPWGGEEAVDDAQTDTASARDAREEEAAADDASIAGSSASRLRATPAESLARTPAPLLRFTVGHVVDRSNRVPGFTIDVVTNLPSYKARKYAGVERTQVELERLEAHLRATYPECLVPTLGPGTTVSKYVPDYQNDRLVVLLLQQWMSRVAAHPILQQDYELRQFVEAPFAFNPALPASSALAAAGPQAGGGGGGGGGGFFSWGRPKQRVARSANPTPFEQQLEQVAGNMEAFQKSLVAARRWHGRQARARARLALGLKDVGTKMVSTGVVEHNARLGRALKRLGKCFLHVGACALTQSNHEGSRAIAVEDIYTVACGNVQWALSSRQLIFTEHQVAERQLERKRQAVAVLRASSSISADQAQDTLAEFNVAKSDADAKRCRAERVDQVLAADLRAFELNREGDFRAMFAALARDHLHIERQVLTELRAVLDFARHSSPAAAADPPAAPAAPPT</sequence>
<gene>
    <name evidence="1" type="primary">VPS17</name>
    <name evidence="1" type="ORF">IWQ57_003813</name>
</gene>
<organism evidence="1 2">
    <name type="scientific">Coemansia nantahalensis</name>
    <dbReference type="NCBI Taxonomy" id="2789366"/>
    <lineage>
        <taxon>Eukaryota</taxon>
        <taxon>Fungi</taxon>
        <taxon>Fungi incertae sedis</taxon>
        <taxon>Zoopagomycota</taxon>
        <taxon>Kickxellomycotina</taxon>
        <taxon>Kickxellomycetes</taxon>
        <taxon>Kickxellales</taxon>
        <taxon>Kickxellaceae</taxon>
        <taxon>Coemansia</taxon>
    </lineage>
</organism>
<proteinExistence type="predicted"/>
<dbReference type="EMBL" id="JANBUJ010001340">
    <property type="protein sequence ID" value="KAJ2767775.1"/>
    <property type="molecule type" value="Genomic_DNA"/>
</dbReference>
<keyword evidence="2" id="KW-1185">Reference proteome</keyword>
<protein>
    <submittedName>
        <fullName evidence="1">Vacuolar protein sorting-associated protein 17</fullName>
    </submittedName>
</protein>
<evidence type="ECO:0000313" key="1">
    <source>
        <dbReference type="EMBL" id="KAJ2767775.1"/>
    </source>
</evidence>
<dbReference type="Proteomes" id="UP001140234">
    <property type="component" value="Unassembled WGS sequence"/>
</dbReference>